<evidence type="ECO:0000313" key="3">
    <source>
        <dbReference type="Proteomes" id="UP001162880"/>
    </source>
</evidence>
<evidence type="ECO:0000259" key="1">
    <source>
        <dbReference type="Pfam" id="PF05406"/>
    </source>
</evidence>
<sequence length="100" mass="11315">MEALELDHFNLPVAIELSAIDASRNVHRAYSIKAGHDLFGDILIEVRWGRIGTAGHHRRYRFADAGPAECFVRRLLTRRSSAFKRIGVAYRQSAQGPINR</sequence>
<dbReference type="InterPro" id="IPR008893">
    <property type="entry name" value="WGR_domain"/>
</dbReference>
<comment type="caution">
    <text evidence="2">The sequence shown here is derived from an EMBL/GenBank/DDBJ whole genome shotgun (WGS) entry which is preliminary data.</text>
</comment>
<dbReference type="EMBL" id="JALHLE010000028">
    <property type="protein sequence ID" value="MCJ2180145.1"/>
    <property type="molecule type" value="Genomic_DNA"/>
</dbReference>
<dbReference type="Proteomes" id="UP001162880">
    <property type="component" value="Unassembled WGS sequence"/>
</dbReference>
<keyword evidence="3" id="KW-1185">Reference proteome</keyword>
<feature type="domain" description="WGR" evidence="1">
    <location>
        <begin position="17"/>
        <end position="77"/>
    </location>
</feature>
<dbReference type="InterPro" id="IPR049809">
    <property type="entry name" value="YehF/YfeS-like_WGR"/>
</dbReference>
<evidence type="ECO:0000313" key="2">
    <source>
        <dbReference type="EMBL" id="MCJ2180145.1"/>
    </source>
</evidence>
<dbReference type="Pfam" id="PF05406">
    <property type="entry name" value="WGR"/>
    <property type="match status" value="1"/>
</dbReference>
<gene>
    <name evidence="2" type="ORF">MTR64_16360</name>
</gene>
<accession>A0ABT0B542</accession>
<organism evidence="2 3">
    <name type="scientific">Novosphingobium album</name>
    <name type="common">ex Hu et al. 2023</name>
    <dbReference type="NCBI Taxonomy" id="2930093"/>
    <lineage>
        <taxon>Bacteria</taxon>
        <taxon>Pseudomonadati</taxon>
        <taxon>Pseudomonadota</taxon>
        <taxon>Alphaproteobacteria</taxon>
        <taxon>Sphingomonadales</taxon>
        <taxon>Sphingomonadaceae</taxon>
        <taxon>Novosphingobium</taxon>
    </lineage>
</organism>
<dbReference type="InterPro" id="IPR036930">
    <property type="entry name" value="WGR_dom_sf"/>
</dbReference>
<dbReference type="CDD" id="cd07996">
    <property type="entry name" value="WGR_MMR_like"/>
    <property type="match status" value="1"/>
</dbReference>
<reference evidence="2" key="1">
    <citation type="submission" date="2022-03" db="EMBL/GenBank/DDBJ databases">
        <title>Identification of a novel bacterium isolated from mangrove sediments.</title>
        <authorList>
            <person name="Pan X."/>
        </authorList>
    </citation>
    <scope>NUCLEOTIDE SEQUENCE</scope>
    <source>
        <strain evidence="2">B2580</strain>
    </source>
</reference>
<protein>
    <submittedName>
        <fullName evidence="2">WGR domain-containing protein</fullName>
    </submittedName>
</protein>
<name>A0ABT0B542_9SPHN</name>
<dbReference type="SUPFAM" id="SSF142921">
    <property type="entry name" value="WGR domain-like"/>
    <property type="match status" value="1"/>
</dbReference>
<proteinExistence type="predicted"/>